<gene>
    <name evidence="3" type="ORF">IZO911_LOCUS345</name>
</gene>
<dbReference type="Proteomes" id="UP000663860">
    <property type="component" value="Unassembled WGS sequence"/>
</dbReference>
<evidence type="ECO:0000313" key="3">
    <source>
        <dbReference type="EMBL" id="CAF0713211.1"/>
    </source>
</evidence>
<comment type="caution">
    <text evidence="3">The sequence shown here is derived from an EMBL/GenBank/DDBJ whole genome shotgun (WGS) entry which is preliminary data.</text>
</comment>
<keyword evidence="2" id="KW-0812">Transmembrane</keyword>
<evidence type="ECO:0000313" key="4">
    <source>
        <dbReference type="Proteomes" id="UP000663860"/>
    </source>
</evidence>
<dbReference type="Gene3D" id="2.120.10.30">
    <property type="entry name" value="TolB, C-terminal domain"/>
    <property type="match status" value="1"/>
</dbReference>
<dbReference type="InterPro" id="IPR011042">
    <property type="entry name" value="6-blade_b-propeller_TolB-like"/>
</dbReference>
<evidence type="ECO:0000256" key="1">
    <source>
        <dbReference type="SAM" id="MobiDB-lite"/>
    </source>
</evidence>
<keyword evidence="2" id="KW-0472">Membrane</keyword>
<sequence length="296" mass="32241">MHNELTYFLGTLCSRGIWARDGKTVIGGKQGNVVAGGIGPGVKPGELFQPRAITVDKQGTMYIIDNSMPGSRVTRWQKGSKVGDVLFDFKHIIDGGIAFDPNGEDYLYLADRYEHSVLRFNIKNITENGEIVAGGNHIGPALNQLEQLFNTCGNNNGECIDPFAASTVPPVTMSTTTTILVPTLTIGGFIIFVCLIVVCYIYNIRRLRQSRISAVNTMNQTVVYQNAQQSTGESTVLFDVQSHYNSNTSSPFPPNSARPEAPPPPYEAANTNSLIKCPSEPPPPPYEIATIEQTIT</sequence>
<feature type="region of interest" description="Disordered" evidence="1">
    <location>
        <begin position="245"/>
        <end position="296"/>
    </location>
</feature>
<organism evidence="3 4">
    <name type="scientific">Adineta steineri</name>
    <dbReference type="NCBI Taxonomy" id="433720"/>
    <lineage>
        <taxon>Eukaryota</taxon>
        <taxon>Metazoa</taxon>
        <taxon>Spiralia</taxon>
        <taxon>Gnathifera</taxon>
        <taxon>Rotifera</taxon>
        <taxon>Eurotatoria</taxon>
        <taxon>Bdelloidea</taxon>
        <taxon>Adinetida</taxon>
        <taxon>Adinetidae</taxon>
        <taxon>Adineta</taxon>
    </lineage>
</organism>
<evidence type="ECO:0000256" key="2">
    <source>
        <dbReference type="SAM" id="Phobius"/>
    </source>
</evidence>
<accession>A0A813MAM9</accession>
<dbReference type="EMBL" id="CAJNOE010000002">
    <property type="protein sequence ID" value="CAF0713211.1"/>
    <property type="molecule type" value="Genomic_DNA"/>
</dbReference>
<proteinExistence type="predicted"/>
<name>A0A813MAM9_9BILA</name>
<feature type="compositionally biased region" description="Pro residues" evidence="1">
    <location>
        <begin position="251"/>
        <end position="266"/>
    </location>
</feature>
<protein>
    <submittedName>
        <fullName evidence="3">Uncharacterized protein</fullName>
    </submittedName>
</protein>
<dbReference type="SUPFAM" id="SSF63825">
    <property type="entry name" value="YWTD domain"/>
    <property type="match status" value="1"/>
</dbReference>
<dbReference type="AlphaFoldDB" id="A0A813MAM9"/>
<keyword evidence="2" id="KW-1133">Transmembrane helix</keyword>
<reference evidence="3" key="1">
    <citation type="submission" date="2021-02" db="EMBL/GenBank/DDBJ databases">
        <authorList>
            <person name="Nowell W R."/>
        </authorList>
    </citation>
    <scope>NUCLEOTIDE SEQUENCE</scope>
</reference>
<feature type="transmembrane region" description="Helical" evidence="2">
    <location>
        <begin position="179"/>
        <end position="202"/>
    </location>
</feature>